<evidence type="ECO:0000313" key="1">
    <source>
        <dbReference type="EMBL" id="STM39518.1"/>
    </source>
</evidence>
<reference evidence="1 2" key="1">
    <citation type="submission" date="2018-06" db="EMBL/GenBank/DDBJ databases">
        <authorList>
            <consortium name="Pathogen Informatics"/>
            <person name="Doyle S."/>
        </authorList>
    </citation>
    <scope>NUCLEOTIDE SEQUENCE [LARGE SCALE GENOMIC DNA]</scope>
    <source>
        <strain evidence="1 2">NCTC8500</strain>
    </source>
</reference>
<organism evidence="1 2">
    <name type="scientific">Escherichia coli</name>
    <dbReference type="NCBI Taxonomy" id="562"/>
    <lineage>
        <taxon>Bacteria</taxon>
        <taxon>Pseudomonadati</taxon>
        <taxon>Pseudomonadota</taxon>
        <taxon>Gammaproteobacteria</taxon>
        <taxon>Enterobacterales</taxon>
        <taxon>Enterobacteriaceae</taxon>
        <taxon>Escherichia</taxon>
    </lineage>
</organism>
<protein>
    <submittedName>
        <fullName evidence="1">Uncharacterized protein</fullName>
    </submittedName>
</protein>
<dbReference type="Proteomes" id="UP000254429">
    <property type="component" value="Unassembled WGS sequence"/>
</dbReference>
<name>A0A377DTR0_ECOLX</name>
<proteinExistence type="predicted"/>
<dbReference type="AlphaFoldDB" id="A0A377DTR0"/>
<evidence type="ECO:0000313" key="2">
    <source>
        <dbReference type="Proteomes" id="UP000254429"/>
    </source>
</evidence>
<accession>A0A377DTR0</accession>
<dbReference type="EMBL" id="UGFG01000001">
    <property type="protein sequence ID" value="STM39518.1"/>
    <property type="molecule type" value="Genomic_DNA"/>
</dbReference>
<gene>
    <name evidence="1" type="ORF">NCTC8500_03336</name>
</gene>
<sequence length="43" mass="4736">MMCCRMTTCGTFTFEGKSRALPVTVTPVPPEHIPVLERASLAR</sequence>